<organism evidence="2 3">
    <name type="scientific">Weissella ceti</name>
    <dbReference type="NCBI Taxonomy" id="759620"/>
    <lineage>
        <taxon>Bacteria</taxon>
        <taxon>Bacillati</taxon>
        <taxon>Bacillota</taxon>
        <taxon>Bacilli</taxon>
        <taxon>Lactobacillales</taxon>
        <taxon>Lactobacillaceae</taxon>
        <taxon>Weissella</taxon>
    </lineage>
</organism>
<dbReference type="InterPro" id="IPR052345">
    <property type="entry name" value="Rad_response_metalloprotease"/>
</dbReference>
<name>A0ABT3E731_9LACO</name>
<reference evidence="2 3" key="1">
    <citation type="submission" date="2022-10" db="EMBL/GenBank/DDBJ databases">
        <title>Weissella fermenti sp. nov., isolated from fermented cabbage.</title>
        <authorList>
            <person name="Lee J.K."/>
            <person name="Baek J.H."/>
            <person name="Choi D.G."/>
            <person name="Kim J.M."/>
            <person name="Jeon C.O."/>
        </authorList>
    </citation>
    <scope>NUCLEOTIDE SEQUENCE [LARGE SCALE GENOMIC DNA]</scope>
    <source>
        <strain evidence="2 3">KACC 18534</strain>
    </source>
</reference>
<dbReference type="PANTHER" id="PTHR43236:SF2">
    <property type="entry name" value="BLL0069 PROTEIN"/>
    <property type="match status" value="1"/>
</dbReference>
<dbReference type="PANTHER" id="PTHR43236">
    <property type="entry name" value="ANTITOXIN HIGA1"/>
    <property type="match status" value="1"/>
</dbReference>
<dbReference type="EMBL" id="JAOZFE010000009">
    <property type="protein sequence ID" value="MCW0953752.1"/>
    <property type="molecule type" value="Genomic_DNA"/>
</dbReference>
<evidence type="ECO:0000313" key="2">
    <source>
        <dbReference type="EMBL" id="MCW0953752.1"/>
    </source>
</evidence>
<evidence type="ECO:0000259" key="1">
    <source>
        <dbReference type="Pfam" id="PF06114"/>
    </source>
</evidence>
<gene>
    <name evidence="2" type="ORF">OIT44_06775</name>
</gene>
<keyword evidence="3" id="KW-1185">Reference proteome</keyword>
<dbReference type="Proteomes" id="UP001526225">
    <property type="component" value="Unassembled WGS sequence"/>
</dbReference>
<protein>
    <submittedName>
        <fullName evidence="2">ImmA/IrrE family metallo-endopeptidase</fullName>
    </submittedName>
</protein>
<comment type="caution">
    <text evidence="2">The sequence shown here is derived from an EMBL/GenBank/DDBJ whole genome shotgun (WGS) entry which is preliminary data.</text>
</comment>
<feature type="domain" description="IrrE N-terminal-like" evidence="1">
    <location>
        <begin position="45"/>
        <end position="173"/>
    </location>
</feature>
<dbReference type="Gene3D" id="1.10.10.2910">
    <property type="match status" value="1"/>
</dbReference>
<sequence>MKYGDAYTPQFLNGVNQLLGVTAIDKDEEIQDFIDVRQIIERVNYTVSEKDLGRLSGFVDANESIICINKSNSEGRKNFTLGHELAHILQNKTFAMRGEATEYSEEEKVDEVFANKFSAELIMPKNLIEHHLENVLSEKGLDKEKINTTDVDVVLSEIAKKMQVSNQALNIRVDRLNILTATQGF</sequence>
<proteinExistence type="predicted"/>
<dbReference type="RefSeq" id="WP_213408091.1">
    <property type="nucleotide sequence ID" value="NZ_CP074441.1"/>
</dbReference>
<accession>A0ABT3E731</accession>
<dbReference type="Pfam" id="PF06114">
    <property type="entry name" value="Peptidase_M78"/>
    <property type="match status" value="1"/>
</dbReference>
<dbReference type="InterPro" id="IPR010359">
    <property type="entry name" value="IrrE_HExxH"/>
</dbReference>
<evidence type="ECO:0000313" key="3">
    <source>
        <dbReference type="Proteomes" id="UP001526225"/>
    </source>
</evidence>